<evidence type="ECO:0000259" key="1">
    <source>
        <dbReference type="PROSITE" id="PS50878"/>
    </source>
</evidence>
<accession>A0A2N9G6U4</accession>
<dbReference type="InterPro" id="IPR000477">
    <property type="entry name" value="RT_dom"/>
</dbReference>
<name>A0A2N9G6U4_FAGSY</name>
<dbReference type="InterPro" id="IPR043502">
    <property type="entry name" value="DNA/RNA_pol_sf"/>
</dbReference>
<dbReference type="InterPro" id="IPR032675">
    <property type="entry name" value="LRR_dom_sf"/>
</dbReference>
<gene>
    <name evidence="2" type="ORF">FSB_LOCUS23144</name>
</gene>
<dbReference type="Gene3D" id="3.80.10.10">
    <property type="entry name" value="Ribonuclease Inhibitor"/>
    <property type="match status" value="4"/>
</dbReference>
<dbReference type="PANTHER" id="PTHR33116:SF76">
    <property type="entry name" value="DUF4283 DOMAIN-CONTAINING PROTEIN"/>
    <property type="match status" value="1"/>
</dbReference>
<dbReference type="InterPro" id="IPR001611">
    <property type="entry name" value="Leu-rich_rpt"/>
</dbReference>
<reference evidence="2" key="1">
    <citation type="submission" date="2018-02" db="EMBL/GenBank/DDBJ databases">
        <authorList>
            <person name="Cohen D.B."/>
            <person name="Kent A.D."/>
        </authorList>
    </citation>
    <scope>NUCLEOTIDE SEQUENCE</scope>
</reference>
<dbReference type="InterPro" id="IPR036691">
    <property type="entry name" value="Endo/exonu/phosph_ase_sf"/>
</dbReference>
<organism evidence="2">
    <name type="scientific">Fagus sylvatica</name>
    <name type="common">Beechnut</name>
    <dbReference type="NCBI Taxonomy" id="28930"/>
    <lineage>
        <taxon>Eukaryota</taxon>
        <taxon>Viridiplantae</taxon>
        <taxon>Streptophyta</taxon>
        <taxon>Embryophyta</taxon>
        <taxon>Tracheophyta</taxon>
        <taxon>Spermatophyta</taxon>
        <taxon>Magnoliopsida</taxon>
        <taxon>eudicotyledons</taxon>
        <taxon>Gunneridae</taxon>
        <taxon>Pentapetalae</taxon>
        <taxon>rosids</taxon>
        <taxon>fabids</taxon>
        <taxon>Fagales</taxon>
        <taxon>Fagaceae</taxon>
        <taxon>Fagus</taxon>
    </lineage>
</organism>
<dbReference type="SUPFAM" id="SSF52047">
    <property type="entry name" value="RNI-like"/>
    <property type="match status" value="1"/>
</dbReference>
<dbReference type="InterPro" id="IPR026960">
    <property type="entry name" value="RVT-Znf"/>
</dbReference>
<sequence>MHILKVKSWTLEGESSDCCSWDGVSCDEDTGHVIGLDLSSSCLYGSINSNSSLFRLVHLQSLNLAHNHFNYSQIPSQVGNLSRLTYLNLSSSVFSGEIPFEVSKLSQLSSLDMGGNFDLSSERYLLQLTELSLTSLVGNLTHIENLDVSGVSIISTVPNIFANLSTLRSLYLHDCGMYGEFPIGIFMLPNLRVLDVKYNKNLTGSLPDFEYWRSPLEEMIFADTSFSGELPASMGNPGSLIALSIRGCNFSGSIPYSIGNLTNLIYLELSNNSLAGNIPSSIGNFKSMCVNSFEVDDYPAIGCFFTWSNKRDEDQFTAKKLDRVLVNNDWLCNHNHCIVEFLPPGVSDHSPALISFRNRKNFGPKPFKFFNYWCEHHDFESWIAKAWEGDARGTPMFRLYSKLKATKTKLRSVNKDLYGGISQRVELIRDKLEICQSQLLRGVDITRNSSLEQELLHEFTSISNAEEAFFKQKSRNKWLNLGDQNNTYFHNLVKVRQAKATIKCLVDEDGRRFDNPEDLKQLVVSFYKNLLGSATEVHEQHMIQTVTGLFQDEMPEDIKCRLKQPVSNKEIKDVIFGMGNDKAPGPDGFTALFFKKSWPIIHGSVTEAIRSFFISGKLLKEVNSTIISLIPKVPNPTTVSDFRPIACCNVIYKCITKILANRLQIYLGSLVSSNQSAFIKGRSISENILLAHELVRNYHSSRGSSRCAIKADLRKAYDSVDWNFILMCLLEAGCPPKFVNWIKECITNSRFTISLNGSLVGYFPGGKGLRQGDPISPYLFVIAMEGFTRLLKRRVLEFRNFKFHPQCKQLQITHLSFADDLLLFSSADLPSIRLIKSVLEEFKDISGLALNPNKSEVFFAAVPGEIKEQILSCLQFKEGNLPVRYLGMPLISGKLTYKDCQPLIDKIVGRIHTWSAKHLSFAGRLQLIQSILYSIQMYWSSIFILPKKVIKAIEYHFNHYLWQGKCTGRGGIRVAWDKVCLPKKEGGLGLKRVGDWNRAAILKHIWSLFTQSGSLWVAWIHRHLIKDKCFWTVKKTSDCTWGWRTLLKLREDARLFLKYEVGDGRKIFLWHDHWHPDGILYLKYGHRVVYDAASRSDARVASVLKDQEWQWRPARSEDLVSIQSKLCLITLGEEDRAVWSASSSGNFSCAATWNELRSKGNEVSWWKLLWFSLSIPRHSFIGWLAMHNKLPTKERMLKWGFIVDGNCVFCRNSLETRNHIFFECSFSKRLWRKIMALCLVSDPCFCWEDLLEWGVVHLKGTEMRAIVCKVAWWATGYSIWSQRNAIIHAGQIKSEDQLLNSIKRDVKNRLHSKNGFRDTILNRILCCNWGISVAGVLRRDVV</sequence>
<dbReference type="CDD" id="cd01650">
    <property type="entry name" value="RT_nLTR_like"/>
    <property type="match status" value="1"/>
</dbReference>
<dbReference type="Pfam" id="PF00560">
    <property type="entry name" value="LRR_1"/>
    <property type="match status" value="2"/>
</dbReference>
<dbReference type="EMBL" id="OIVN01001556">
    <property type="protein sequence ID" value="SPC95262.1"/>
    <property type="molecule type" value="Genomic_DNA"/>
</dbReference>
<feature type="domain" description="Reverse transcriptase" evidence="1">
    <location>
        <begin position="611"/>
        <end position="890"/>
    </location>
</feature>
<dbReference type="PROSITE" id="PS50878">
    <property type="entry name" value="RT_POL"/>
    <property type="match status" value="1"/>
</dbReference>
<dbReference type="SUPFAM" id="SSF56672">
    <property type="entry name" value="DNA/RNA polymerases"/>
    <property type="match status" value="1"/>
</dbReference>
<protein>
    <recommendedName>
        <fullName evidence="1">Reverse transcriptase domain-containing protein</fullName>
    </recommendedName>
</protein>
<dbReference type="PANTHER" id="PTHR33116">
    <property type="entry name" value="REVERSE TRANSCRIPTASE ZINC-BINDING DOMAIN-CONTAINING PROTEIN-RELATED-RELATED"/>
    <property type="match status" value="1"/>
</dbReference>
<dbReference type="Pfam" id="PF13966">
    <property type="entry name" value="zf-RVT"/>
    <property type="match status" value="1"/>
</dbReference>
<dbReference type="Pfam" id="PF00078">
    <property type="entry name" value="RVT_1"/>
    <property type="match status" value="1"/>
</dbReference>
<proteinExistence type="predicted"/>
<evidence type="ECO:0000313" key="2">
    <source>
        <dbReference type="EMBL" id="SPC95262.1"/>
    </source>
</evidence>
<dbReference type="SUPFAM" id="SSF56219">
    <property type="entry name" value="DNase I-like"/>
    <property type="match status" value="1"/>
</dbReference>